<organism evidence="1 2">
    <name type="scientific">Paraliobacillus quinghaiensis</name>
    <dbReference type="NCBI Taxonomy" id="470815"/>
    <lineage>
        <taxon>Bacteria</taxon>
        <taxon>Bacillati</taxon>
        <taxon>Bacillota</taxon>
        <taxon>Bacilli</taxon>
        <taxon>Bacillales</taxon>
        <taxon>Bacillaceae</taxon>
        <taxon>Paraliobacillus</taxon>
    </lineage>
</organism>
<comment type="caution">
    <text evidence="1">The sequence shown here is derived from an EMBL/GenBank/DDBJ whole genome shotgun (WGS) entry which is preliminary data.</text>
</comment>
<evidence type="ECO:0000313" key="1">
    <source>
        <dbReference type="EMBL" id="GGM29582.1"/>
    </source>
</evidence>
<dbReference type="OrthoDB" id="2376973at2"/>
<reference evidence="1" key="2">
    <citation type="submission" date="2020-09" db="EMBL/GenBank/DDBJ databases">
        <authorList>
            <person name="Sun Q."/>
            <person name="Zhou Y."/>
        </authorList>
    </citation>
    <scope>NUCLEOTIDE SEQUENCE</scope>
    <source>
        <strain evidence="1">CGMCC 1.6333</strain>
    </source>
</reference>
<dbReference type="Proteomes" id="UP000618460">
    <property type="component" value="Unassembled WGS sequence"/>
</dbReference>
<proteinExistence type="predicted"/>
<keyword evidence="2" id="KW-1185">Reference proteome</keyword>
<protein>
    <recommendedName>
        <fullName evidence="3">Amino acid decarboxylase</fullName>
    </recommendedName>
</protein>
<name>A0A917WT38_9BACI</name>
<evidence type="ECO:0008006" key="3">
    <source>
        <dbReference type="Google" id="ProtNLM"/>
    </source>
</evidence>
<accession>A0A917WT38</accession>
<reference evidence="1" key="1">
    <citation type="journal article" date="2014" name="Int. J. Syst. Evol. Microbiol.">
        <title>Complete genome sequence of Corynebacterium casei LMG S-19264T (=DSM 44701T), isolated from a smear-ripened cheese.</title>
        <authorList>
            <consortium name="US DOE Joint Genome Institute (JGI-PGF)"/>
            <person name="Walter F."/>
            <person name="Albersmeier A."/>
            <person name="Kalinowski J."/>
            <person name="Ruckert C."/>
        </authorList>
    </citation>
    <scope>NUCLEOTIDE SEQUENCE</scope>
    <source>
        <strain evidence="1">CGMCC 1.6333</strain>
    </source>
</reference>
<gene>
    <name evidence="1" type="ORF">GCM10011351_14600</name>
</gene>
<evidence type="ECO:0000313" key="2">
    <source>
        <dbReference type="Proteomes" id="UP000618460"/>
    </source>
</evidence>
<dbReference type="AlphaFoldDB" id="A0A917WT38"/>
<dbReference type="EMBL" id="BMLG01000005">
    <property type="protein sequence ID" value="GGM29582.1"/>
    <property type="molecule type" value="Genomic_DNA"/>
</dbReference>
<dbReference type="RefSeq" id="WP_117153837.1">
    <property type="nucleotide sequence ID" value="NZ_BMLG01000005.1"/>
</dbReference>
<sequence>MLAVKLKGNRAIIDVRVQAAAGEHPGNDILKYVESAPKDIEFEIHVPHEAKPLVKKLEGIGMNVTTNKVDENHYYLIANL</sequence>